<gene>
    <name evidence="1" type="ORF">ATB98_02955</name>
</gene>
<dbReference type="Proteomes" id="UP000078507">
    <property type="component" value="Unassembled WGS sequence"/>
</dbReference>
<protein>
    <submittedName>
        <fullName evidence="1">Uncharacterized protein</fullName>
    </submittedName>
</protein>
<dbReference type="AlphaFoldDB" id="A0A178XVD3"/>
<dbReference type="STRING" id="36856.ATB98_02955"/>
<evidence type="ECO:0000313" key="1">
    <source>
        <dbReference type="EMBL" id="OAP39268.1"/>
    </source>
</evidence>
<reference evidence="1 2" key="1">
    <citation type="submission" date="2015-11" db="EMBL/GenBank/DDBJ databases">
        <title>Ensifer anhuiense sp. nov., an effective nitrogen fixation bacterium with Glycine soja.</title>
        <authorList>
            <person name="Yan H."/>
            <person name="Chen W."/>
        </authorList>
    </citation>
    <scope>NUCLEOTIDE SEQUENCE [LARGE SCALE GENOMIC DNA]</scope>
    <source>
        <strain evidence="1 2">LMG 7837</strain>
    </source>
</reference>
<comment type="caution">
    <text evidence="1">The sequence shown here is derived from an EMBL/GenBank/DDBJ whole genome shotgun (WGS) entry which is preliminary data.</text>
</comment>
<evidence type="ECO:0000313" key="2">
    <source>
        <dbReference type="Proteomes" id="UP000078507"/>
    </source>
</evidence>
<keyword evidence="2" id="KW-1185">Reference proteome</keyword>
<dbReference type="EMBL" id="LNQB01000092">
    <property type="protein sequence ID" value="OAP39268.1"/>
    <property type="molecule type" value="Genomic_DNA"/>
</dbReference>
<proteinExistence type="predicted"/>
<sequence length="123" mass="13415">MPPTAPGDDIKLSAFIFHEQAVHVTVGDKLGALDAIELGGEILVVLTWLGNPDEGLRRPEYILPLSAVRHQDLSADSAAPCKWAISPSLPRSLFDGTASRQFRRQFSIRNGPPLTLPLKAVRH</sequence>
<accession>A0A178XVD3</accession>
<name>A0A178XVD3_SINSA</name>
<organism evidence="1 2">
    <name type="scientific">Sinorhizobium saheli</name>
    <dbReference type="NCBI Taxonomy" id="36856"/>
    <lineage>
        <taxon>Bacteria</taxon>
        <taxon>Pseudomonadati</taxon>
        <taxon>Pseudomonadota</taxon>
        <taxon>Alphaproteobacteria</taxon>
        <taxon>Hyphomicrobiales</taxon>
        <taxon>Rhizobiaceae</taxon>
        <taxon>Sinorhizobium/Ensifer group</taxon>
        <taxon>Sinorhizobium</taxon>
    </lineage>
</organism>